<organism evidence="2 3">
    <name type="scientific">Peribacillus simplex</name>
    <dbReference type="NCBI Taxonomy" id="1478"/>
    <lineage>
        <taxon>Bacteria</taxon>
        <taxon>Bacillati</taxon>
        <taxon>Bacillota</taxon>
        <taxon>Bacilli</taxon>
        <taxon>Bacillales</taxon>
        <taxon>Bacillaceae</taxon>
        <taxon>Peribacillus</taxon>
    </lineage>
</organism>
<gene>
    <name evidence="2" type="ORF">SAMN05878482_101615</name>
</gene>
<dbReference type="RefSeq" id="WP_076364972.1">
    <property type="nucleotide sequence ID" value="NZ_FTMX01000001.1"/>
</dbReference>
<dbReference type="Pfam" id="PF22116">
    <property type="entry name" value="DUF6944"/>
    <property type="match status" value="1"/>
</dbReference>
<dbReference type="EMBL" id="FTMX01000001">
    <property type="protein sequence ID" value="SIQ19750.1"/>
    <property type="molecule type" value="Genomic_DNA"/>
</dbReference>
<sequence length="234" mass="25207">MDNQFKETFGSWIQAIGTVLSAIAGTPSDVLDEEFRNNLDLIGNELQATGNALLADAEETWSLDKLGNQLQAIGNSTVILGLVIDFDEVTKQELIIKGNLIQALGGGTALAGAFENPDEPEQAFNATGNLLQAIGNSMQAIGGIEELKNSVLEKDQEKDQKEEEQDKEQGKEQELQKYQYPDLEEKPSHAELIQATGGWVQAVGSVISLIGQLRSNQEENSGEGSSNESNSDDG</sequence>
<dbReference type="AlphaFoldDB" id="A0A9X8R358"/>
<accession>A0A9X8R358</accession>
<evidence type="ECO:0000313" key="3">
    <source>
        <dbReference type="Proteomes" id="UP000185829"/>
    </source>
</evidence>
<comment type="caution">
    <text evidence="2">The sequence shown here is derived from an EMBL/GenBank/DDBJ whole genome shotgun (WGS) entry which is preliminary data.</text>
</comment>
<evidence type="ECO:0000256" key="1">
    <source>
        <dbReference type="SAM" id="MobiDB-lite"/>
    </source>
</evidence>
<dbReference type="InterPro" id="IPR054224">
    <property type="entry name" value="DUF6944"/>
</dbReference>
<feature type="compositionally biased region" description="Low complexity" evidence="1">
    <location>
        <begin position="218"/>
        <end position="234"/>
    </location>
</feature>
<name>A0A9X8R358_9BACI</name>
<feature type="region of interest" description="Disordered" evidence="1">
    <location>
        <begin position="213"/>
        <end position="234"/>
    </location>
</feature>
<protein>
    <submittedName>
        <fullName evidence="2">Uncharacterized protein</fullName>
    </submittedName>
</protein>
<dbReference type="Proteomes" id="UP000185829">
    <property type="component" value="Unassembled WGS sequence"/>
</dbReference>
<proteinExistence type="predicted"/>
<evidence type="ECO:0000313" key="2">
    <source>
        <dbReference type="EMBL" id="SIQ19750.1"/>
    </source>
</evidence>
<reference evidence="2 3" key="1">
    <citation type="submission" date="2017-01" db="EMBL/GenBank/DDBJ databases">
        <authorList>
            <person name="Varghese N."/>
            <person name="Submissions S."/>
        </authorList>
    </citation>
    <scope>NUCLEOTIDE SEQUENCE [LARGE SCALE GENOMIC DNA]</scope>
    <source>
        <strain evidence="2 3">RUG2-6</strain>
    </source>
</reference>
<feature type="region of interest" description="Disordered" evidence="1">
    <location>
        <begin position="154"/>
        <end position="183"/>
    </location>
</feature>